<dbReference type="EMBL" id="BPLR01015626">
    <property type="protein sequence ID" value="GIY77447.1"/>
    <property type="molecule type" value="Genomic_DNA"/>
</dbReference>
<accession>A0AAV4W452</accession>
<dbReference type="Proteomes" id="UP001054945">
    <property type="component" value="Unassembled WGS sequence"/>
</dbReference>
<reference evidence="1 2" key="1">
    <citation type="submission" date="2021-06" db="EMBL/GenBank/DDBJ databases">
        <title>Caerostris extrusa draft genome.</title>
        <authorList>
            <person name="Kono N."/>
            <person name="Arakawa K."/>
        </authorList>
    </citation>
    <scope>NUCLEOTIDE SEQUENCE [LARGE SCALE GENOMIC DNA]</scope>
</reference>
<evidence type="ECO:0000313" key="2">
    <source>
        <dbReference type="Proteomes" id="UP001054945"/>
    </source>
</evidence>
<evidence type="ECO:0000313" key="1">
    <source>
        <dbReference type="EMBL" id="GIY77447.1"/>
    </source>
</evidence>
<organism evidence="1 2">
    <name type="scientific">Caerostris extrusa</name>
    <name type="common">Bark spider</name>
    <name type="synonym">Caerostris bankana</name>
    <dbReference type="NCBI Taxonomy" id="172846"/>
    <lineage>
        <taxon>Eukaryota</taxon>
        <taxon>Metazoa</taxon>
        <taxon>Ecdysozoa</taxon>
        <taxon>Arthropoda</taxon>
        <taxon>Chelicerata</taxon>
        <taxon>Arachnida</taxon>
        <taxon>Araneae</taxon>
        <taxon>Araneomorphae</taxon>
        <taxon>Entelegynae</taxon>
        <taxon>Araneoidea</taxon>
        <taxon>Araneidae</taxon>
        <taxon>Caerostris</taxon>
    </lineage>
</organism>
<sequence length="126" mass="14225">MVEYYSKKRELIYFKGLELSLHSTELEVKRTCRQSPQAIGDRSRSVLCETHCVANDVAVAMLRLISELIYFKGVELSLHSTELEVKRTCRQSPKQLEIGPGVCFCETHCVANDVAVAMLRLISSMS</sequence>
<proteinExistence type="predicted"/>
<name>A0AAV4W452_CAEEX</name>
<protein>
    <submittedName>
        <fullName evidence="1">Uncharacterized protein</fullName>
    </submittedName>
</protein>
<keyword evidence="2" id="KW-1185">Reference proteome</keyword>
<gene>
    <name evidence="1" type="ORF">CEXT_665821</name>
</gene>
<dbReference type="AlphaFoldDB" id="A0AAV4W452"/>
<comment type="caution">
    <text evidence="1">The sequence shown here is derived from an EMBL/GenBank/DDBJ whole genome shotgun (WGS) entry which is preliminary data.</text>
</comment>